<sequence>MRARVRDFIYTKDDLFLATTTYLHPHDRIQSFLRYIPDPKGERSLNGSRYTKVDSQQAYTFLERNYPDYLFDCQVTRVKMMGAPRDRVEKILSPVDRLQEIFELSSPDELLLKVIKVAETFIDEAGIKMKHLGISGSILPRLYDPRVSDIDFVVYGLKNHRKAMETFESMKNDPKSHLKAIEDGYWAKLYAKRIKDGTLSYDEFRWYENRKNNRGVVDGTLFDILATREWNEISGTYGNETYQPCGTIAIEATVSDALAAFDNPAVYQLEDVQILEGPDVPLREVASYTHTYSGQAREGERILARGKLEKVMGKKTHYRLIVGTTRESLGEYVKLKDLKIA</sequence>
<dbReference type="GeneID" id="26740368"/>
<dbReference type="RefSeq" id="WP_048084495.1">
    <property type="nucleotide sequence ID" value="NZ_CP006933.1"/>
</dbReference>
<evidence type="ECO:0000313" key="1">
    <source>
        <dbReference type="EMBL" id="AIS31090.1"/>
    </source>
</evidence>
<accession>A0A089ZE18</accession>
<dbReference type="PATRIC" id="fig|2162.10.peg.2205"/>
<evidence type="ECO:0000313" key="2">
    <source>
        <dbReference type="EMBL" id="CEL25750.1"/>
    </source>
</evidence>
<proteinExistence type="predicted"/>
<dbReference type="Proteomes" id="UP000062768">
    <property type="component" value="Chromosome I"/>
</dbReference>
<organism evidence="1 3">
    <name type="scientific">Methanobacterium formicicum</name>
    <dbReference type="NCBI Taxonomy" id="2162"/>
    <lineage>
        <taxon>Archaea</taxon>
        <taxon>Methanobacteriati</taxon>
        <taxon>Methanobacteriota</taxon>
        <taxon>Methanomada group</taxon>
        <taxon>Methanobacteria</taxon>
        <taxon>Methanobacteriales</taxon>
        <taxon>Methanobacteriaceae</taxon>
        <taxon>Methanobacterium</taxon>
    </lineage>
</organism>
<gene>
    <name evidence="1" type="ORF">BRM9_0261</name>
    <name evidence="2" type="ORF">MB9_2135</name>
</gene>
<reference evidence="2" key="2">
    <citation type="submission" date="2014-09" db="EMBL/GenBank/DDBJ databases">
        <authorList>
            <person name="Bishop-Lilly K.A."/>
            <person name="Broomall S.M."/>
            <person name="Chain P.S."/>
            <person name="Chertkov O."/>
            <person name="Coyne S.R."/>
            <person name="Daligault H.E."/>
            <person name="Davenport K.W."/>
            <person name="Erkkila T."/>
            <person name="Frey K.G."/>
            <person name="Gibbons H.S."/>
            <person name="Gu W."/>
            <person name="Jaissle J."/>
            <person name="Johnson S.L."/>
            <person name="Koroleva G.I."/>
            <person name="Ladner J.T."/>
            <person name="Lo C.-C."/>
            <person name="Minogue T.D."/>
            <person name="Munk C."/>
            <person name="Palacios G.F."/>
            <person name="Redden C.L."/>
            <person name="Rosenzweig C.N."/>
            <person name="Scholz M.B."/>
            <person name="Teshima H."/>
            <person name="Xu Y."/>
        </authorList>
    </citation>
    <scope>NUCLEOTIDE SEQUENCE</scope>
    <source>
        <strain evidence="2">Mb9</strain>
    </source>
</reference>
<dbReference type="EMBL" id="LN734822">
    <property type="protein sequence ID" value="CEL25750.1"/>
    <property type="molecule type" value="Genomic_DNA"/>
</dbReference>
<dbReference type="STRING" id="2162.BRM9_0261"/>
<dbReference type="Proteomes" id="UP000029661">
    <property type="component" value="Chromosome"/>
</dbReference>
<evidence type="ECO:0000313" key="3">
    <source>
        <dbReference type="Proteomes" id="UP000029661"/>
    </source>
</evidence>
<dbReference type="EMBL" id="CP006933">
    <property type="protein sequence ID" value="AIS31090.1"/>
    <property type="molecule type" value="Genomic_DNA"/>
</dbReference>
<evidence type="ECO:0000313" key="4">
    <source>
        <dbReference type="Proteomes" id="UP000062768"/>
    </source>
</evidence>
<evidence type="ECO:0008006" key="5">
    <source>
        <dbReference type="Google" id="ProtNLM"/>
    </source>
</evidence>
<reference evidence="1" key="1">
    <citation type="submission" date="2013-12" db="EMBL/GenBank/DDBJ databases">
        <title>The complete genome sequence of Methanobacterium sp. BRM9.</title>
        <authorList>
            <consortium name="Pastoral Greenhouse Gas Research Consortium"/>
            <person name="Kelly W.J."/>
            <person name="Leahy S.C."/>
            <person name="Perry R."/>
            <person name="Li D."/>
            <person name="Altermann E."/>
            <person name="Lambie S.C."/>
            <person name="Attwood G.T."/>
        </authorList>
    </citation>
    <scope>NUCLEOTIDE SEQUENCE [LARGE SCALE GENOMIC DNA]</scope>
    <source>
        <strain evidence="1">BRM9</strain>
    </source>
</reference>
<keyword evidence="4" id="KW-1185">Reference proteome</keyword>
<name>A0A089ZE18_METFO</name>
<dbReference type="KEGG" id="mfc:BRM9_0261"/>
<protein>
    <recommendedName>
        <fullName evidence="5">DNA polymerase subunit beta</fullName>
    </recommendedName>
</protein>
<dbReference type="OrthoDB" id="18771at2157"/>
<dbReference type="AlphaFoldDB" id="A0A089ZE18"/>